<dbReference type="Proteomes" id="UP000299102">
    <property type="component" value="Unassembled WGS sequence"/>
</dbReference>
<name>A0A4C1ZNP2_EUMVA</name>
<reference evidence="1 2" key="1">
    <citation type="journal article" date="2019" name="Commun. Biol.">
        <title>The bagworm genome reveals a unique fibroin gene that provides high tensile strength.</title>
        <authorList>
            <person name="Kono N."/>
            <person name="Nakamura H."/>
            <person name="Ohtoshi R."/>
            <person name="Tomita M."/>
            <person name="Numata K."/>
            <person name="Arakawa K."/>
        </authorList>
    </citation>
    <scope>NUCLEOTIDE SEQUENCE [LARGE SCALE GENOMIC DNA]</scope>
</reference>
<keyword evidence="2" id="KW-1185">Reference proteome</keyword>
<dbReference type="AlphaFoldDB" id="A0A4C1ZNP2"/>
<protein>
    <submittedName>
        <fullName evidence="1">Uncharacterized protein</fullName>
    </submittedName>
</protein>
<accession>A0A4C1ZNP2</accession>
<evidence type="ECO:0000313" key="1">
    <source>
        <dbReference type="EMBL" id="GBP89388.1"/>
    </source>
</evidence>
<dbReference type="EMBL" id="BGZK01001999">
    <property type="protein sequence ID" value="GBP89388.1"/>
    <property type="molecule type" value="Genomic_DNA"/>
</dbReference>
<evidence type="ECO:0000313" key="2">
    <source>
        <dbReference type="Proteomes" id="UP000299102"/>
    </source>
</evidence>
<gene>
    <name evidence="1" type="ORF">EVAR_100159_1</name>
</gene>
<sequence length="97" mass="11070">MNCYRSPNRIIVPSMVDKRGRVSQIIRNFGLEKASPAPGNQKVQIKETKSQRNFQLEMVVRGPKIFINIDLDTADASELAMTEREFDEYLLTSPKVV</sequence>
<organism evidence="1 2">
    <name type="scientific">Eumeta variegata</name>
    <name type="common">Bagworm moth</name>
    <name type="synonym">Eumeta japonica</name>
    <dbReference type="NCBI Taxonomy" id="151549"/>
    <lineage>
        <taxon>Eukaryota</taxon>
        <taxon>Metazoa</taxon>
        <taxon>Ecdysozoa</taxon>
        <taxon>Arthropoda</taxon>
        <taxon>Hexapoda</taxon>
        <taxon>Insecta</taxon>
        <taxon>Pterygota</taxon>
        <taxon>Neoptera</taxon>
        <taxon>Endopterygota</taxon>
        <taxon>Lepidoptera</taxon>
        <taxon>Glossata</taxon>
        <taxon>Ditrysia</taxon>
        <taxon>Tineoidea</taxon>
        <taxon>Psychidae</taxon>
        <taxon>Oiketicinae</taxon>
        <taxon>Eumeta</taxon>
    </lineage>
</organism>
<comment type="caution">
    <text evidence="1">The sequence shown here is derived from an EMBL/GenBank/DDBJ whole genome shotgun (WGS) entry which is preliminary data.</text>
</comment>
<proteinExistence type="predicted"/>